<dbReference type="Pfam" id="PF01925">
    <property type="entry name" value="TauE"/>
    <property type="match status" value="1"/>
</dbReference>
<dbReference type="PANTHER" id="PTHR43701:SF2">
    <property type="entry name" value="MEMBRANE TRANSPORTER PROTEIN YJNA-RELATED"/>
    <property type="match status" value="1"/>
</dbReference>
<dbReference type="GO" id="GO:0005886">
    <property type="term" value="C:plasma membrane"/>
    <property type="evidence" value="ECO:0007669"/>
    <property type="project" value="UniProtKB-SubCell"/>
</dbReference>
<dbReference type="InterPro" id="IPR002781">
    <property type="entry name" value="TM_pro_TauE-like"/>
</dbReference>
<evidence type="ECO:0000313" key="8">
    <source>
        <dbReference type="EMBL" id="QQR31935.1"/>
    </source>
</evidence>
<accession>A0A1Z2XWE7</accession>
<evidence type="ECO:0000256" key="5">
    <source>
        <dbReference type="ARBA" id="ARBA00023136"/>
    </source>
</evidence>
<feature type="transmembrane region" description="Helical" evidence="6">
    <location>
        <begin position="98"/>
        <end position="117"/>
    </location>
</feature>
<dbReference type="AlphaFoldDB" id="A0A1Z2XWE7"/>
<reference evidence="8 10" key="3">
    <citation type="submission" date="2020-11" db="EMBL/GenBank/DDBJ databases">
        <title>Closed and high quality bacterial genomes of the OMM12 community.</title>
        <authorList>
            <person name="Marbouty M."/>
            <person name="Lamy-Besnier Q."/>
            <person name="Debarbieux L."/>
            <person name="Koszul R."/>
        </authorList>
    </citation>
    <scope>NUCLEOTIDE SEQUENCE [LARGE SCALE GENOMIC DNA]</scope>
    <source>
        <strain evidence="8 10">KB18</strain>
    </source>
</reference>
<reference evidence="9" key="2">
    <citation type="submission" date="2017-05" db="EMBL/GenBank/DDBJ databases">
        <title>Improved OligoMM genomes.</title>
        <authorList>
            <person name="Garzetti D."/>
        </authorList>
    </citation>
    <scope>NUCLEOTIDE SEQUENCE [LARGE SCALE GENOMIC DNA]</scope>
    <source>
        <strain evidence="9">KB18</strain>
    </source>
</reference>
<dbReference type="KEGG" id="amur:ADH66_09715"/>
<dbReference type="EMBL" id="CP021422">
    <property type="protein sequence ID" value="ASB42729.1"/>
    <property type="molecule type" value="Genomic_DNA"/>
</dbReference>
<feature type="transmembrane region" description="Helical" evidence="6">
    <location>
        <begin position="137"/>
        <end position="165"/>
    </location>
</feature>
<evidence type="ECO:0000256" key="4">
    <source>
        <dbReference type="ARBA" id="ARBA00022989"/>
    </source>
</evidence>
<keyword evidence="3 6" id="KW-0812">Transmembrane</keyword>
<evidence type="ECO:0000313" key="7">
    <source>
        <dbReference type="EMBL" id="ASB42729.1"/>
    </source>
</evidence>
<feature type="transmembrane region" description="Helical" evidence="6">
    <location>
        <begin position="32"/>
        <end position="55"/>
    </location>
</feature>
<dbReference type="EMBL" id="CP065321">
    <property type="protein sequence ID" value="QQR31935.1"/>
    <property type="molecule type" value="Genomic_DNA"/>
</dbReference>
<comment type="similarity">
    <text evidence="2 6">Belongs to the 4-toluene sulfonate uptake permease (TSUP) (TC 2.A.102) family.</text>
</comment>
<evidence type="ECO:0000256" key="3">
    <source>
        <dbReference type="ARBA" id="ARBA00022692"/>
    </source>
</evidence>
<sequence>MLLVCLIASGLGSVAGFGGGVIIKPVLDALNVLPVSTISFLSGCTVLAMSVVSLLKSRGNGVKLQIRTTMPLAAGAAVGGLIGKWLFELIKSSADENVLGLCQSALLLALTVLVWIYTVKRDCLPSYRLENLQVCGLAGLGLGMVSSFLGIGGGPMNVALLFLLFSMDAKTAAKNSIFIILFSQAASLASALCQQNVPYFAWHQLTLMVAGGVGGALLGAAMSRRMDNRAVERLLMALMLIILIVNGYNIFHFAFGRG</sequence>
<dbReference type="PANTHER" id="PTHR43701">
    <property type="entry name" value="MEMBRANE TRANSPORTER PROTEIN MJ0441-RELATED"/>
    <property type="match status" value="1"/>
</dbReference>
<dbReference type="InterPro" id="IPR051598">
    <property type="entry name" value="TSUP/Inactive_protease-like"/>
</dbReference>
<proteinExistence type="inferred from homology"/>
<feature type="transmembrane region" description="Helical" evidence="6">
    <location>
        <begin position="203"/>
        <end position="222"/>
    </location>
</feature>
<name>A0A1Z2XWE7_9FIRM</name>
<keyword evidence="9" id="KW-1185">Reference proteome</keyword>
<dbReference type="Proteomes" id="UP000596035">
    <property type="component" value="Chromosome"/>
</dbReference>
<comment type="subcellular location">
    <subcellularLocation>
        <location evidence="6">Cell membrane</location>
        <topology evidence="6">Multi-pass membrane protein</topology>
    </subcellularLocation>
    <subcellularLocation>
        <location evidence="1">Membrane</location>
        <topology evidence="1">Multi-pass membrane protein</topology>
    </subcellularLocation>
</comment>
<protein>
    <recommendedName>
        <fullName evidence="6">Probable membrane transporter protein</fullName>
    </recommendedName>
</protein>
<reference evidence="7" key="1">
    <citation type="journal article" date="2017" name="Genome Announc.">
        <title>High-Quality Whole-Genome Sequences of the Oligo-Mouse-Microbiota Bacterial Community.</title>
        <authorList>
            <person name="Garzetti D."/>
            <person name="Brugiroux S."/>
            <person name="Bunk B."/>
            <person name="Pukall R."/>
            <person name="McCoy K.D."/>
            <person name="Macpherson A.J."/>
            <person name="Stecher B."/>
        </authorList>
    </citation>
    <scope>NUCLEOTIDE SEQUENCE</scope>
    <source>
        <strain evidence="7">KB18</strain>
    </source>
</reference>
<evidence type="ECO:0000256" key="6">
    <source>
        <dbReference type="RuleBase" id="RU363041"/>
    </source>
</evidence>
<evidence type="ECO:0000313" key="10">
    <source>
        <dbReference type="Proteomes" id="UP000596035"/>
    </source>
</evidence>
<gene>
    <name evidence="7" type="ORF">ADH66_09715</name>
    <name evidence="8" type="ORF">I5Q82_00050</name>
</gene>
<feature type="transmembrane region" description="Helical" evidence="6">
    <location>
        <begin position="234"/>
        <end position="255"/>
    </location>
</feature>
<keyword evidence="6" id="KW-1003">Cell membrane</keyword>
<evidence type="ECO:0000313" key="9">
    <source>
        <dbReference type="Proteomes" id="UP000196710"/>
    </source>
</evidence>
<evidence type="ECO:0000256" key="1">
    <source>
        <dbReference type="ARBA" id="ARBA00004141"/>
    </source>
</evidence>
<keyword evidence="4 6" id="KW-1133">Transmembrane helix</keyword>
<organism evidence="8 10">
    <name type="scientific">Acutalibacter muris</name>
    <dbReference type="NCBI Taxonomy" id="1796620"/>
    <lineage>
        <taxon>Bacteria</taxon>
        <taxon>Bacillati</taxon>
        <taxon>Bacillota</taxon>
        <taxon>Clostridia</taxon>
        <taxon>Eubacteriales</taxon>
        <taxon>Acutalibacteraceae</taxon>
        <taxon>Acutalibacter</taxon>
    </lineage>
</organism>
<dbReference type="Proteomes" id="UP000196710">
    <property type="component" value="Chromosome"/>
</dbReference>
<keyword evidence="5 6" id="KW-0472">Membrane</keyword>
<evidence type="ECO:0000256" key="2">
    <source>
        <dbReference type="ARBA" id="ARBA00009142"/>
    </source>
</evidence>